<dbReference type="PANTHER" id="PTHR43431:SF7">
    <property type="entry name" value="OXIDOREDUCTASE, SHORT CHAIN DEHYDROGENASE_REDUCTASE FAMILY (AFU_ORTHOLOGUE AFUA_5G14000)"/>
    <property type="match status" value="1"/>
</dbReference>
<dbReference type="Pfam" id="PF00106">
    <property type="entry name" value="adh_short"/>
    <property type="match status" value="1"/>
</dbReference>
<proteinExistence type="predicted"/>
<dbReference type="PRINTS" id="PR00081">
    <property type="entry name" value="GDHRDH"/>
</dbReference>
<protein>
    <submittedName>
        <fullName evidence="1">SDR family NAD(P)-dependent oxidoreductase</fullName>
    </submittedName>
    <submittedName>
        <fullName evidence="2">Short-chain dehydrogenase</fullName>
    </submittedName>
</protein>
<dbReference type="InterPro" id="IPR036291">
    <property type="entry name" value="NAD(P)-bd_dom_sf"/>
</dbReference>
<dbReference type="InterPro" id="IPR002347">
    <property type="entry name" value="SDR_fam"/>
</dbReference>
<organism evidence="2">
    <name type="scientific">Burkholderia stagnalis</name>
    <dbReference type="NCBI Taxonomy" id="1503054"/>
    <lineage>
        <taxon>Bacteria</taxon>
        <taxon>Pseudomonadati</taxon>
        <taxon>Pseudomonadota</taxon>
        <taxon>Betaproteobacteria</taxon>
        <taxon>Burkholderiales</taxon>
        <taxon>Burkholderiaceae</taxon>
        <taxon>Burkholderia</taxon>
        <taxon>Burkholderia cepacia complex</taxon>
    </lineage>
</organism>
<dbReference type="EMBL" id="QTPM01000007">
    <property type="protein sequence ID" value="RQY95803.1"/>
    <property type="molecule type" value="Genomic_DNA"/>
</dbReference>
<dbReference type="RefSeq" id="WP_059879806.1">
    <property type="nucleotide sequence ID" value="NZ_CABVPM010000043.1"/>
</dbReference>
<evidence type="ECO:0000313" key="4">
    <source>
        <dbReference type="Proteomes" id="UP000068603"/>
    </source>
</evidence>
<dbReference type="STRING" id="1503054.WT74_14100"/>
<dbReference type="GeneID" id="93052581"/>
<reference evidence="3 5" key="2">
    <citation type="submission" date="2018-08" db="EMBL/GenBank/DDBJ databases">
        <title>Comparative analysis of Burkholderia isolates from Puerto Rico.</title>
        <authorList>
            <person name="Hall C."/>
            <person name="Sahl J."/>
            <person name="Wagner D."/>
        </authorList>
    </citation>
    <scope>NUCLEOTIDE SEQUENCE [LARGE SCALE GENOMIC DNA]</scope>
    <source>
        <strain evidence="3 5">Bp8966</strain>
    </source>
</reference>
<name>A0A106A9G5_9BURK</name>
<gene>
    <name evidence="3" type="ORF">DF017_07920</name>
    <name evidence="1" type="ORF">F7R25_24305</name>
    <name evidence="2" type="ORF">WT44_04400</name>
</gene>
<accession>A0A106A9G5</accession>
<dbReference type="Proteomes" id="UP000281098">
    <property type="component" value="Unassembled WGS sequence"/>
</dbReference>
<dbReference type="Gene3D" id="3.40.50.720">
    <property type="entry name" value="NAD(P)-binding Rossmann-like Domain"/>
    <property type="match status" value="1"/>
</dbReference>
<dbReference type="Proteomes" id="UP000068603">
    <property type="component" value="Unassembled WGS sequence"/>
</dbReference>
<dbReference type="KEGG" id="bstg:WT74_14100"/>
<evidence type="ECO:0000313" key="2">
    <source>
        <dbReference type="EMBL" id="KWA66927.1"/>
    </source>
</evidence>
<dbReference type="EMBL" id="LPHB01000018">
    <property type="protein sequence ID" value="KWA66927.1"/>
    <property type="molecule type" value="Genomic_DNA"/>
</dbReference>
<dbReference type="EMBL" id="VZOK01000043">
    <property type="protein sequence ID" value="KAB0635037.1"/>
    <property type="molecule type" value="Genomic_DNA"/>
</dbReference>
<dbReference type="AlphaFoldDB" id="A0A106A9G5"/>
<reference evidence="1 6" key="3">
    <citation type="submission" date="2019-09" db="EMBL/GenBank/DDBJ databases">
        <title>Draft genome sequences of 48 bacterial type strains from the CCUG.</title>
        <authorList>
            <person name="Tunovic T."/>
            <person name="Pineiro-Iglesias B."/>
            <person name="Unosson C."/>
            <person name="Inganas E."/>
            <person name="Ohlen M."/>
            <person name="Cardew S."/>
            <person name="Jensie-Markopoulos S."/>
            <person name="Salva-Serra F."/>
            <person name="Jaen-Luchoro D."/>
            <person name="Karlsson R."/>
            <person name="Svensson-Stadler L."/>
            <person name="Chun J."/>
            <person name="Moore E."/>
        </authorList>
    </citation>
    <scope>NUCLEOTIDE SEQUENCE [LARGE SCALE GENOMIC DNA]</scope>
    <source>
        <strain evidence="1 6">CCUG 65686</strain>
    </source>
</reference>
<keyword evidence="5" id="KW-1185">Reference proteome</keyword>
<sequence>MSNRVCLITGVGSATGASIARRFARDGYRVAMLARNLTRLQDFEREIPGSRAFACDVADLDALATTIDAVRAELGKPSVVVHNAVSATFATFLDADPARLERNFRVNTTALLHLARACAPDMIAAGHGAIVVTGNTASLRGKPNYALFAPTKAAQRILAEALARDLGPKRVHVGYVMIDAAIDTPWLGEDGRDRPTWVEPPADWPFARDAYFAHPDAIADEVFHVAHQHPSAWSFDYLIRPFAEKW</sequence>
<evidence type="ECO:0000313" key="6">
    <source>
        <dbReference type="Proteomes" id="UP000473470"/>
    </source>
</evidence>
<evidence type="ECO:0000313" key="1">
    <source>
        <dbReference type="EMBL" id="KAB0635037.1"/>
    </source>
</evidence>
<evidence type="ECO:0000313" key="3">
    <source>
        <dbReference type="EMBL" id="RQY95803.1"/>
    </source>
</evidence>
<comment type="caution">
    <text evidence="2">The sequence shown here is derived from an EMBL/GenBank/DDBJ whole genome shotgun (WGS) entry which is preliminary data.</text>
</comment>
<evidence type="ECO:0000313" key="5">
    <source>
        <dbReference type="Proteomes" id="UP000281098"/>
    </source>
</evidence>
<dbReference type="SUPFAM" id="SSF51735">
    <property type="entry name" value="NAD(P)-binding Rossmann-fold domains"/>
    <property type="match status" value="1"/>
</dbReference>
<dbReference type="PANTHER" id="PTHR43431">
    <property type="entry name" value="OXIDOREDUCTASE, SHORT CHAIN DEHYDROGENASE/REDUCTASE FAMILY (AFU_ORTHOLOGUE AFUA_5G14000)"/>
    <property type="match status" value="1"/>
</dbReference>
<reference evidence="2 4" key="1">
    <citation type="submission" date="2015-11" db="EMBL/GenBank/DDBJ databases">
        <title>Expanding the genomic diversity of Burkholderia species for the development of highly accurate diagnostics.</title>
        <authorList>
            <person name="Sahl J."/>
            <person name="Keim P."/>
            <person name="Wagner D."/>
        </authorList>
    </citation>
    <scope>NUCLEOTIDE SEQUENCE [LARGE SCALE GENOMIC DNA]</scope>
    <source>
        <strain evidence="2 4">MSMB1960WGS</strain>
    </source>
</reference>
<dbReference type="Proteomes" id="UP000473470">
    <property type="component" value="Unassembled WGS sequence"/>
</dbReference>